<dbReference type="AlphaFoldDB" id="A0A657IU66"/>
<dbReference type="EMBL" id="LWGZ01000839">
    <property type="protein sequence ID" value="OAX56216.1"/>
    <property type="molecule type" value="Genomic_DNA"/>
</dbReference>
<dbReference type="SUPFAM" id="SSF53807">
    <property type="entry name" value="Helical backbone' metal receptor"/>
    <property type="match status" value="1"/>
</dbReference>
<sequence>MPSLTRGAFLKTAAASAAALALAACSTGSNGGSDSSSSASASSSAEQDAFPVTIEHAYGKTTVDAEPKRVVGIGWINAEVALSLGVVPVGSGQVGWGELQPLHGLVR</sequence>
<dbReference type="PANTHER" id="PTHR30532">
    <property type="entry name" value="IRON III DICITRATE-BINDING PERIPLASMIC PROTEIN"/>
    <property type="match status" value="1"/>
</dbReference>
<reference evidence="5 6" key="1">
    <citation type="submission" date="2016-04" db="EMBL/GenBank/DDBJ databases">
        <title>Identification of putative biosynthetic pathways for the production of bioactive secondary metabolites by the marine actinomycete Kocuria kristinae RUTW2-3.</title>
        <authorList>
            <person name="Waterworth S.C."/>
            <person name="Walmsley T.A."/>
            <person name="Matongo T."/>
            <person name="Davies-Coleman M.T."/>
            <person name="Dorrington R.A."/>
        </authorList>
    </citation>
    <scope>NUCLEOTIDE SEQUENCE [LARGE SCALE GENOMIC DNA]</scope>
    <source>
        <strain evidence="5 6">RUTW4-5</strain>
    </source>
</reference>
<feature type="chain" id="PRO_5025039446" description="ABC transporter substrate-binding protein" evidence="4">
    <location>
        <begin position="24"/>
        <end position="107"/>
    </location>
</feature>
<accession>A0A657IU66</accession>
<organism evidence="5 6">
    <name type="scientific">Rothia kristinae</name>
    <dbReference type="NCBI Taxonomy" id="37923"/>
    <lineage>
        <taxon>Bacteria</taxon>
        <taxon>Bacillati</taxon>
        <taxon>Actinomycetota</taxon>
        <taxon>Actinomycetes</taxon>
        <taxon>Micrococcales</taxon>
        <taxon>Micrococcaceae</taxon>
        <taxon>Rothia</taxon>
    </lineage>
</organism>
<dbReference type="PROSITE" id="PS51318">
    <property type="entry name" value="TAT"/>
    <property type="match status" value="1"/>
</dbReference>
<evidence type="ECO:0000256" key="2">
    <source>
        <dbReference type="ARBA" id="ARBA00022729"/>
    </source>
</evidence>
<feature type="signal peptide" evidence="4">
    <location>
        <begin position="1"/>
        <end position="23"/>
    </location>
</feature>
<gene>
    <name evidence="5" type="ORF">A5N15_09415</name>
</gene>
<dbReference type="GO" id="GO:0030288">
    <property type="term" value="C:outer membrane-bounded periplasmic space"/>
    <property type="evidence" value="ECO:0007669"/>
    <property type="project" value="TreeGrafter"/>
</dbReference>
<dbReference type="InterPro" id="IPR006311">
    <property type="entry name" value="TAT_signal"/>
</dbReference>
<evidence type="ECO:0000256" key="3">
    <source>
        <dbReference type="SAM" id="MobiDB-lite"/>
    </source>
</evidence>
<protein>
    <recommendedName>
        <fullName evidence="7">ABC transporter substrate-binding protein</fullName>
    </recommendedName>
</protein>
<evidence type="ECO:0000256" key="1">
    <source>
        <dbReference type="ARBA" id="ARBA00022448"/>
    </source>
</evidence>
<keyword evidence="2 4" id="KW-0732">Signal</keyword>
<keyword evidence="1" id="KW-0813">Transport</keyword>
<dbReference type="Proteomes" id="UP000092021">
    <property type="component" value="Unassembled WGS sequence"/>
</dbReference>
<name>A0A657IU66_9MICC</name>
<evidence type="ECO:0000313" key="6">
    <source>
        <dbReference type="Proteomes" id="UP000092021"/>
    </source>
</evidence>
<evidence type="ECO:0008006" key="7">
    <source>
        <dbReference type="Google" id="ProtNLM"/>
    </source>
</evidence>
<dbReference type="InterPro" id="IPR051313">
    <property type="entry name" value="Bact_iron-sidero_bind"/>
</dbReference>
<feature type="region of interest" description="Disordered" evidence="3">
    <location>
        <begin position="26"/>
        <end position="45"/>
    </location>
</feature>
<evidence type="ECO:0000256" key="4">
    <source>
        <dbReference type="SAM" id="SignalP"/>
    </source>
</evidence>
<evidence type="ECO:0000313" key="5">
    <source>
        <dbReference type="EMBL" id="OAX56216.1"/>
    </source>
</evidence>
<dbReference type="Gene3D" id="3.40.50.1980">
    <property type="entry name" value="Nitrogenase molybdenum iron protein domain"/>
    <property type="match status" value="1"/>
</dbReference>
<proteinExistence type="predicted"/>
<comment type="caution">
    <text evidence="5">The sequence shown here is derived from an EMBL/GenBank/DDBJ whole genome shotgun (WGS) entry which is preliminary data.</text>
</comment>
<dbReference type="PANTHER" id="PTHR30532:SF1">
    <property type="entry name" value="IRON(3+)-HYDROXAMATE-BINDING PROTEIN FHUD"/>
    <property type="match status" value="1"/>
</dbReference>
<dbReference type="PROSITE" id="PS51257">
    <property type="entry name" value="PROKAR_LIPOPROTEIN"/>
    <property type="match status" value="1"/>
</dbReference>